<dbReference type="EMBL" id="JAROCC010000002">
    <property type="protein sequence ID" value="MDN4606729.1"/>
    <property type="molecule type" value="Genomic_DNA"/>
</dbReference>
<dbReference type="PANTHER" id="PTHR43133">
    <property type="entry name" value="RNA POLYMERASE ECF-TYPE SIGMA FACTO"/>
    <property type="match status" value="1"/>
</dbReference>
<dbReference type="Pfam" id="PF04542">
    <property type="entry name" value="Sigma70_r2"/>
    <property type="match status" value="1"/>
</dbReference>
<dbReference type="Gene3D" id="1.10.1740.10">
    <property type="match status" value="1"/>
</dbReference>
<keyword evidence="3" id="KW-0731">Sigma factor</keyword>
<proteinExistence type="inferred from homology"/>
<dbReference type="PANTHER" id="PTHR43133:SF60">
    <property type="entry name" value="RNA POLYMERASE SIGMA FACTOR SIGV"/>
    <property type="match status" value="1"/>
</dbReference>
<evidence type="ECO:0000313" key="7">
    <source>
        <dbReference type="EMBL" id="MDN4606729.1"/>
    </source>
</evidence>
<dbReference type="InterPro" id="IPR013325">
    <property type="entry name" value="RNA_pol_sigma_r2"/>
</dbReference>
<evidence type="ECO:0000256" key="3">
    <source>
        <dbReference type="ARBA" id="ARBA00023082"/>
    </source>
</evidence>
<dbReference type="SUPFAM" id="SSF88946">
    <property type="entry name" value="Sigma2 domain of RNA polymerase sigma factors"/>
    <property type="match status" value="1"/>
</dbReference>
<dbReference type="CDD" id="cd06171">
    <property type="entry name" value="Sigma70_r4"/>
    <property type="match status" value="1"/>
</dbReference>
<dbReference type="InterPro" id="IPR013324">
    <property type="entry name" value="RNA_pol_sigma_r3/r4-like"/>
</dbReference>
<comment type="caution">
    <text evidence="7">The sequence shown here is derived from an EMBL/GenBank/DDBJ whole genome shotgun (WGS) entry which is preliminary data.</text>
</comment>
<keyword evidence="2" id="KW-0805">Transcription regulation</keyword>
<comment type="similarity">
    <text evidence="1">Belongs to the sigma-70 factor family. ECF subfamily.</text>
</comment>
<dbReference type="InterPro" id="IPR036388">
    <property type="entry name" value="WH-like_DNA-bd_sf"/>
</dbReference>
<dbReference type="InterPro" id="IPR007627">
    <property type="entry name" value="RNA_pol_sigma70_r2"/>
</dbReference>
<sequence>MVQKHERDQLLLTAIDSYGDYLLRLIYAIIKDEKKAEDIVQEVFIRYYLNLEKFEGRSSVKTYLYRIAVNECHNYFKSWAYRKMEISNLFGHLLVNKDTPEKKILQKESDDHIVKMIEGLPLKYREVIWLHYYSELTVTEIGSVLNCPVNTVKTRLARGREMARIALEEGNDYA</sequence>
<dbReference type="NCBIfam" id="TIGR02937">
    <property type="entry name" value="sigma70-ECF"/>
    <property type="match status" value="1"/>
</dbReference>
<protein>
    <submittedName>
        <fullName evidence="7">Sigma-70 family RNA polymerase sigma factor</fullName>
    </submittedName>
</protein>
<dbReference type="RefSeq" id="WP_301242251.1">
    <property type="nucleotide sequence ID" value="NZ_JAROCC010000002.1"/>
</dbReference>
<keyword evidence="8" id="KW-1185">Reference proteome</keyword>
<evidence type="ECO:0000259" key="6">
    <source>
        <dbReference type="Pfam" id="PF08281"/>
    </source>
</evidence>
<evidence type="ECO:0000256" key="1">
    <source>
        <dbReference type="ARBA" id="ARBA00010641"/>
    </source>
</evidence>
<evidence type="ECO:0000259" key="5">
    <source>
        <dbReference type="Pfam" id="PF04542"/>
    </source>
</evidence>
<gene>
    <name evidence="7" type="ORF">P5G49_04470</name>
</gene>
<dbReference type="Proteomes" id="UP001175097">
    <property type="component" value="Unassembled WGS sequence"/>
</dbReference>
<keyword evidence="4" id="KW-0804">Transcription</keyword>
<accession>A0ABT8JNJ3</accession>
<feature type="domain" description="RNA polymerase sigma-70 region 2" evidence="5">
    <location>
        <begin position="15"/>
        <end position="78"/>
    </location>
</feature>
<dbReference type="InterPro" id="IPR013249">
    <property type="entry name" value="RNA_pol_sigma70_r4_t2"/>
</dbReference>
<evidence type="ECO:0000313" key="8">
    <source>
        <dbReference type="Proteomes" id="UP001175097"/>
    </source>
</evidence>
<organism evidence="7 8">
    <name type="scientific">Sporosarcina highlanderae</name>
    <dbReference type="NCBI Taxonomy" id="3035916"/>
    <lineage>
        <taxon>Bacteria</taxon>
        <taxon>Bacillati</taxon>
        <taxon>Bacillota</taxon>
        <taxon>Bacilli</taxon>
        <taxon>Bacillales</taxon>
        <taxon>Caryophanaceae</taxon>
        <taxon>Sporosarcina</taxon>
    </lineage>
</organism>
<dbReference type="SUPFAM" id="SSF88659">
    <property type="entry name" value="Sigma3 and sigma4 domains of RNA polymerase sigma factors"/>
    <property type="match status" value="1"/>
</dbReference>
<dbReference type="Gene3D" id="1.10.10.10">
    <property type="entry name" value="Winged helix-like DNA-binding domain superfamily/Winged helix DNA-binding domain"/>
    <property type="match status" value="1"/>
</dbReference>
<evidence type="ECO:0000256" key="2">
    <source>
        <dbReference type="ARBA" id="ARBA00023015"/>
    </source>
</evidence>
<name>A0ABT8JNJ3_9BACL</name>
<feature type="domain" description="RNA polymerase sigma factor 70 region 4 type 2" evidence="6">
    <location>
        <begin position="113"/>
        <end position="161"/>
    </location>
</feature>
<evidence type="ECO:0000256" key="4">
    <source>
        <dbReference type="ARBA" id="ARBA00023163"/>
    </source>
</evidence>
<reference evidence="7" key="1">
    <citation type="submission" date="2023-03" db="EMBL/GenBank/DDBJ databases">
        <title>MT1 and MT2 Draft Genomes of Novel Species.</title>
        <authorList>
            <person name="Venkateswaran K."/>
        </authorList>
    </citation>
    <scope>NUCLEOTIDE SEQUENCE</scope>
    <source>
        <strain evidence="7">F6_3S_P_2</strain>
    </source>
</reference>
<dbReference type="InterPro" id="IPR039425">
    <property type="entry name" value="RNA_pol_sigma-70-like"/>
</dbReference>
<dbReference type="Pfam" id="PF08281">
    <property type="entry name" value="Sigma70_r4_2"/>
    <property type="match status" value="1"/>
</dbReference>
<dbReference type="InterPro" id="IPR014284">
    <property type="entry name" value="RNA_pol_sigma-70_dom"/>
</dbReference>